<name>A0ABP1EW68_9FLAO</name>
<comment type="caution">
    <text evidence="2">The sequence shown here is derived from an EMBL/GenBank/DDBJ whole genome shotgun (WGS) entry which is preliminary data.</text>
</comment>
<sequence length="273" mass="32178">MNIKVITPSSKLLQKHIYFYYILEETQKDKRTSYLTFPNQYNMVSFSSGVEIDYQQDKINVIPSKSQEIIGDVIFRYKNPILINYDGICKEITIAFKPLGVYSFFDSFSTIDKKGVYYKLIDYDKDLMSSILEEENYESITSRLESYLLSINKEFKHPFLHHFANDVLNGVEYSNSYYTDMFGISSKTFIKHCKQYLKRTPNEFKKVARFKRTLDEFGSNQKGLYSLTDLCYSNSFFDQAHMIKDFKSLTGYTPKDFFKKLSLDNKGINWVYL</sequence>
<feature type="domain" description="HTH araC/xylS-type" evidence="1">
    <location>
        <begin position="157"/>
        <end position="260"/>
    </location>
</feature>
<dbReference type="Pfam" id="PF12833">
    <property type="entry name" value="HTH_18"/>
    <property type="match status" value="1"/>
</dbReference>
<accession>A0ABP1EW68</accession>
<protein>
    <submittedName>
        <fullName evidence="2">AraC family transcriptional regulator</fullName>
    </submittedName>
</protein>
<proteinExistence type="predicted"/>
<dbReference type="Gene3D" id="1.10.10.60">
    <property type="entry name" value="Homeodomain-like"/>
    <property type="match status" value="1"/>
</dbReference>
<evidence type="ECO:0000313" key="3">
    <source>
        <dbReference type="Proteomes" id="UP001497416"/>
    </source>
</evidence>
<dbReference type="EMBL" id="CAXIXY010000005">
    <property type="protein sequence ID" value="CAL2090309.1"/>
    <property type="molecule type" value="Genomic_DNA"/>
</dbReference>
<dbReference type="InterPro" id="IPR018060">
    <property type="entry name" value="HTH_AraC"/>
</dbReference>
<dbReference type="Proteomes" id="UP001497416">
    <property type="component" value="Unassembled WGS sequence"/>
</dbReference>
<gene>
    <name evidence="2" type="ORF">T190607A01A_30496</name>
</gene>
<evidence type="ECO:0000313" key="2">
    <source>
        <dbReference type="EMBL" id="CAL2090309.1"/>
    </source>
</evidence>
<organism evidence="2 3">
    <name type="scientific">Tenacibaculum platacis</name>
    <dbReference type="NCBI Taxonomy" id="3137852"/>
    <lineage>
        <taxon>Bacteria</taxon>
        <taxon>Pseudomonadati</taxon>
        <taxon>Bacteroidota</taxon>
        <taxon>Flavobacteriia</taxon>
        <taxon>Flavobacteriales</taxon>
        <taxon>Flavobacteriaceae</taxon>
        <taxon>Tenacibaculum</taxon>
    </lineage>
</organism>
<keyword evidence="3" id="KW-1185">Reference proteome</keyword>
<evidence type="ECO:0000259" key="1">
    <source>
        <dbReference type="PROSITE" id="PS01124"/>
    </source>
</evidence>
<reference evidence="2 3" key="1">
    <citation type="submission" date="2024-05" db="EMBL/GenBank/DDBJ databases">
        <authorList>
            <person name="Duchaud E."/>
        </authorList>
    </citation>
    <scope>NUCLEOTIDE SEQUENCE [LARGE SCALE GENOMIC DNA]</scope>
    <source>
        <strain evidence="2">Ena-SAMPLE-TAB-13-05-2024-13:56:06:370-140302</strain>
    </source>
</reference>
<dbReference type="RefSeq" id="WP_348712910.1">
    <property type="nucleotide sequence ID" value="NZ_CAXIXY010000005.1"/>
</dbReference>
<dbReference type="PROSITE" id="PS01124">
    <property type="entry name" value="HTH_ARAC_FAMILY_2"/>
    <property type="match status" value="1"/>
</dbReference>